<proteinExistence type="predicted"/>
<evidence type="ECO:0000313" key="2">
    <source>
        <dbReference type="Proteomes" id="UP000604341"/>
    </source>
</evidence>
<dbReference type="RefSeq" id="WP_189066954.1">
    <property type="nucleotide sequence ID" value="NZ_BMPE01000001.1"/>
</dbReference>
<gene>
    <name evidence="1" type="ORF">GCM10010844_00160</name>
</gene>
<organism evidence="1 2">
    <name type="scientific">Deinococcus radiotolerans</name>
    <dbReference type="NCBI Taxonomy" id="1309407"/>
    <lineage>
        <taxon>Bacteria</taxon>
        <taxon>Thermotogati</taxon>
        <taxon>Deinococcota</taxon>
        <taxon>Deinococci</taxon>
        <taxon>Deinococcales</taxon>
        <taxon>Deinococcaceae</taxon>
        <taxon>Deinococcus</taxon>
    </lineage>
</organism>
<reference evidence="2" key="1">
    <citation type="journal article" date="2019" name="Int. J. Syst. Evol. Microbiol.">
        <title>The Global Catalogue of Microorganisms (GCM) 10K type strain sequencing project: providing services to taxonomists for standard genome sequencing and annotation.</title>
        <authorList>
            <consortium name="The Broad Institute Genomics Platform"/>
            <consortium name="The Broad Institute Genome Sequencing Center for Infectious Disease"/>
            <person name="Wu L."/>
            <person name="Ma J."/>
        </authorList>
    </citation>
    <scope>NUCLEOTIDE SEQUENCE [LARGE SCALE GENOMIC DNA]</scope>
    <source>
        <strain evidence="2">JCM 19173</strain>
    </source>
</reference>
<dbReference type="Proteomes" id="UP000604341">
    <property type="component" value="Unassembled WGS sequence"/>
</dbReference>
<dbReference type="Gene3D" id="3.40.1350.10">
    <property type="match status" value="1"/>
</dbReference>
<comment type="caution">
    <text evidence="1">The sequence shown here is derived from an EMBL/GenBank/DDBJ whole genome shotgun (WGS) entry which is preliminary data.</text>
</comment>
<dbReference type="EMBL" id="BMPE01000001">
    <property type="protein sequence ID" value="GGK85630.1"/>
    <property type="molecule type" value="Genomic_DNA"/>
</dbReference>
<evidence type="ECO:0008006" key="3">
    <source>
        <dbReference type="Google" id="ProtNLM"/>
    </source>
</evidence>
<evidence type="ECO:0000313" key="1">
    <source>
        <dbReference type="EMBL" id="GGK85630.1"/>
    </source>
</evidence>
<dbReference type="InterPro" id="IPR011856">
    <property type="entry name" value="tRNA_endonuc-like_dom_sf"/>
</dbReference>
<name>A0ABQ2FFA4_9DEIO</name>
<protein>
    <recommendedName>
        <fullName evidence="3">XRE family transcriptional regulator</fullName>
    </recommendedName>
</protein>
<sequence>MPTTAHQITRITAAHAQGLSDAETARYAGVSLSTVKRLRVKLGLTTFSERTLRGRHGEGLLADMATARGLRVTWSPRNGSPYDLQIGSQRVDVKTSMQRPDGTWRFRLPPSRPSFHGTHRYPKNYGADCDLLALVALRPGTPDADIYFIESRTAPENVVLRPGGVYDSFRNDWTVFEDERALAA</sequence>
<accession>A0ABQ2FFA4</accession>
<keyword evidence="2" id="KW-1185">Reference proteome</keyword>